<evidence type="ECO:0000256" key="1">
    <source>
        <dbReference type="ARBA" id="ARBA00022741"/>
    </source>
</evidence>
<dbReference type="SUPFAM" id="SSF52540">
    <property type="entry name" value="P-loop containing nucleoside triphosphate hydrolases"/>
    <property type="match status" value="1"/>
</dbReference>
<evidence type="ECO:0000313" key="13">
    <source>
        <dbReference type="Proteomes" id="UP000324233"/>
    </source>
</evidence>
<evidence type="ECO:0000256" key="4">
    <source>
        <dbReference type="ARBA" id="ARBA00022806"/>
    </source>
</evidence>
<dbReference type="Gene3D" id="3.40.50.300">
    <property type="entry name" value="P-loop containing nucleotide triphosphate hydrolases"/>
    <property type="match status" value="2"/>
</dbReference>
<dbReference type="GO" id="GO:0005524">
    <property type="term" value="F:ATP binding"/>
    <property type="evidence" value="ECO:0007669"/>
    <property type="project" value="UniProtKB-KW"/>
</dbReference>
<keyword evidence="3 12" id="KW-0378">Hydrolase</keyword>
<dbReference type="Pfam" id="PF00270">
    <property type="entry name" value="DEAD"/>
    <property type="match status" value="1"/>
</dbReference>
<evidence type="ECO:0000259" key="11">
    <source>
        <dbReference type="PROSITE" id="PS51194"/>
    </source>
</evidence>
<dbReference type="Pfam" id="PF19306">
    <property type="entry name" value="WHD_Lhr"/>
    <property type="match status" value="1"/>
</dbReference>
<dbReference type="OrthoDB" id="9774462at2"/>
<dbReference type="SMART" id="SM00490">
    <property type="entry name" value="HELICc"/>
    <property type="match status" value="1"/>
</dbReference>
<feature type="domain" description="Helicase C-terminal" evidence="11">
    <location>
        <begin position="271"/>
        <end position="444"/>
    </location>
</feature>
<keyword evidence="13" id="KW-1185">Reference proteome</keyword>
<dbReference type="InterPro" id="IPR045628">
    <property type="entry name" value="Lhr_WH_dom"/>
</dbReference>
<dbReference type="SMART" id="SM00487">
    <property type="entry name" value="DEXDc"/>
    <property type="match status" value="1"/>
</dbReference>
<feature type="domain" description="Helicase ATP-binding" evidence="10">
    <location>
        <begin position="41"/>
        <end position="232"/>
    </location>
</feature>
<comment type="similarity">
    <text evidence="9">Belongs to the Lhr helicase family. Lhr-Core subfamily.</text>
</comment>
<keyword evidence="7" id="KW-0234">DNA repair</keyword>
<sequence>MQTIELEDEAGDAPGLLSEPVRAWFRGVFPGGPSPAQRLAWPPIAAGENVLLVSPTGTGKTLAGFLAILDGLFREHAAGTLTPGIRCVYVSPLRSLGYDIERNLAIPLAGIRQALGLEECPIRVGVRTGDTSPHERRKLRERPPHLLITTPESLSLMLSQSAWADHWAGVDHLVVDEAHALVPTKRGADLAATVERLAAKARRDPQRIGLSATCRPPDPVARFLVGPSRACRVLEAPLPPGSPPMEIEVEALLDPGECAHRGLTYMRLVRRLRQVMDAARTTVVFANTRPLTERLTHDLRQPARRQTDANGDRVVPAGEPDETVAAHHSALDARRRREVEDLLKNGRLRAVVTSTSLELGVDIGTADLSVQVGLPGGVARCVQRVGRSGHRLGEASRGLILAATPAEVAGGVVTARAAREGRIEPLRMIEAPLDVVCQQLVAIACAGETAAEDAFAMLRKAGPMESLRREDFDACLAYLAGDLAAPAGAYEAEPGAAPKWSSPRLWRRNGWFGIRSRRVLRWFWSNVGTIVSEESARVMVDGVAVGTLDGAYAERLALGDRFVLDGRSLELVRREGNLVHARGSGGEGGVPVWQSDRQSLSSELAGELAAFRVEGGRRLAAEGPMALRAWLMESLDIPPKEAGVLACLLEAQERHSEVPAADEVLVEESPDPEHPGLSYAFHVPLNRSACEALGRASAARLGRRFGRDMTLQVADLGWAIRLPEGARLEAADVPAILGLDRLEEDVLEGLDRGELPAKRFRHVAETGLMVLGNPEPGRRVKVGGMGWVSTRLYPLVKAASPDHPLLRETRREILRDILDVPAVARWLETGPAIRFRRLPVLSPFAGAWICPAAAEAMQFESPSEALHRLHARLTMAREPGGPP</sequence>
<dbReference type="AlphaFoldDB" id="A0A5B9W225"/>
<dbReference type="Pfam" id="PF08494">
    <property type="entry name" value="DEAD_assoc"/>
    <property type="match status" value="1"/>
</dbReference>
<dbReference type="EC" id="3.6.4.13" evidence="12"/>
<dbReference type="PANTHER" id="PTHR47962">
    <property type="entry name" value="ATP-DEPENDENT HELICASE LHR-RELATED-RELATED"/>
    <property type="match status" value="1"/>
</dbReference>
<dbReference type="KEGG" id="agv:OJF2_31540"/>
<gene>
    <name evidence="12" type="primary">cshB</name>
    <name evidence="12" type="ORF">OJF2_31540</name>
</gene>
<proteinExistence type="inferred from homology"/>
<dbReference type="InterPro" id="IPR014001">
    <property type="entry name" value="Helicase_ATP-bd"/>
</dbReference>
<evidence type="ECO:0000256" key="6">
    <source>
        <dbReference type="ARBA" id="ARBA00023125"/>
    </source>
</evidence>
<evidence type="ECO:0000259" key="10">
    <source>
        <dbReference type="PROSITE" id="PS51192"/>
    </source>
</evidence>
<evidence type="ECO:0000256" key="7">
    <source>
        <dbReference type="ARBA" id="ARBA00023204"/>
    </source>
</evidence>
<dbReference type="InterPro" id="IPR052511">
    <property type="entry name" value="ATP-dep_Helicase"/>
</dbReference>
<keyword evidence="5" id="KW-0067">ATP-binding</keyword>
<evidence type="ECO:0000256" key="3">
    <source>
        <dbReference type="ARBA" id="ARBA00022801"/>
    </source>
</evidence>
<reference evidence="12 13" key="1">
    <citation type="submission" date="2019-08" db="EMBL/GenBank/DDBJ databases">
        <title>Deep-cultivation of Planctomycetes and their phenomic and genomic characterization uncovers novel biology.</title>
        <authorList>
            <person name="Wiegand S."/>
            <person name="Jogler M."/>
            <person name="Boedeker C."/>
            <person name="Pinto D."/>
            <person name="Vollmers J."/>
            <person name="Rivas-Marin E."/>
            <person name="Kohn T."/>
            <person name="Peeters S.H."/>
            <person name="Heuer A."/>
            <person name="Rast P."/>
            <person name="Oberbeckmann S."/>
            <person name="Bunk B."/>
            <person name="Jeske O."/>
            <person name="Meyerdierks A."/>
            <person name="Storesund J.E."/>
            <person name="Kallscheuer N."/>
            <person name="Luecker S."/>
            <person name="Lage O.M."/>
            <person name="Pohl T."/>
            <person name="Merkel B.J."/>
            <person name="Hornburger P."/>
            <person name="Mueller R.-W."/>
            <person name="Bruemmer F."/>
            <person name="Labrenz M."/>
            <person name="Spormann A.M."/>
            <person name="Op den Camp H."/>
            <person name="Overmann J."/>
            <person name="Amann R."/>
            <person name="Jetten M.S.M."/>
            <person name="Mascher T."/>
            <person name="Medema M.H."/>
            <person name="Devos D.P."/>
            <person name="Kaster A.-K."/>
            <person name="Ovreas L."/>
            <person name="Rohde M."/>
            <person name="Galperin M.Y."/>
            <person name="Jogler C."/>
        </authorList>
    </citation>
    <scope>NUCLEOTIDE SEQUENCE [LARGE SCALE GENOMIC DNA]</scope>
    <source>
        <strain evidence="12 13">OJF2</strain>
    </source>
</reference>
<dbReference type="RefSeq" id="WP_148594508.1">
    <property type="nucleotide sequence ID" value="NZ_CP042997.1"/>
</dbReference>
<evidence type="ECO:0000256" key="9">
    <source>
        <dbReference type="ARBA" id="ARBA00093467"/>
    </source>
</evidence>
<dbReference type="PROSITE" id="PS51194">
    <property type="entry name" value="HELICASE_CTER"/>
    <property type="match status" value="1"/>
</dbReference>
<dbReference type="PANTHER" id="PTHR47962:SF5">
    <property type="entry name" value="ATP-DEPENDENT HELICASE LHR-RELATED"/>
    <property type="match status" value="1"/>
</dbReference>
<dbReference type="InterPro" id="IPR013701">
    <property type="entry name" value="Lhr-like_DEAD/DEAH_assoc"/>
</dbReference>
<evidence type="ECO:0000256" key="2">
    <source>
        <dbReference type="ARBA" id="ARBA00022763"/>
    </source>
</evidence>
<dbReference type="EMBL" id="CP042997">
    <property type="protein sequence ID" value="QEH34613.1"/>
    <property type="molecule type" value="Genomic_DNA"/>
</dbReference>
<dbReference type="GO" id="GO:0016887">
    <property type="term" value="F:ATP hydrolysis activity"/>
    <property type="evidence" value="ECO:0007669"/>
    <property type="project" value="TreeGrafter"/>
</dbReference>
<organism evidence="12 13">
    <name type="scientific">Aquisphaera giovannonii</name>
    <dbReference type="NCBI Taxonomy" id="406548"/>
    <lineage>
        <taxon>Bacteria</taxon>
        <taxon>Pseudomonadati</taxon>
        <taxon>Planctomycetota</taxon>
        <taxon>Planctomycetia</taxon>
        <taxon>Isosphaerales</taxon>
        <taxon>Isosphaeraceae</taxon>
        <taxon>Aquisphaera</taxon>
    </lineage>
</organism>
<dbReference type="Proteomes" id="UP000324233">
    <property type="component" value="Chromosome"/>
</dbReference>
<keyword evidence="6" id="KW-0238">DNA-binding</keyword>
<dbReference type="InterPro" id="IPR017170">
    <property type="entry name" value="Lhr-like"/>
</dbReference>
<dbReference type="Pfam" id="PF00271">
    <property type="entry name" value="Helicase_C"/>
    <property type="match status" value="1"/>
</dbReference>
<dbReference type="PROSITE" id="PS51192">
    <property type="entry name" value="HELICASE_ATP_BIND_1"/>
    <property type="match status" value="1"/>
</dbReference>
<dbReference type="InterPro" id="IPR001650">
    <property type="entry name" value="Helicase_C-like"/>
</dbReference>
<dbReference type="GO" id="GO:0006281">
    <property type="term" value="P:DNA repair"/>
    <property type="evidence" value="ECO:0007669"/>
    <property type="project" value="UniProtKB-KW"/>
</dbReference>
<keyword evidence="8" id="KW-0413">Isomerase</keyword>
<dbReference type="InterPro" id="IPR011545">
    <property type="entry name" value="DEAD/DEAH_box_helicase_dom"/>
</dbReference>
<protein>
    <submittedName>
        <fullName evidence="12">DEAD-box ATP-dependent RNA helicase CshB</fullName>
        <ecNumber evidence="12">3.6.4.13</ecNumber>
    </submittedName>
</protein>
<dbReference type="GO" id="GO:0003724">
    <property type="term" value="F:RNA helicase activity"/>
    <property type="evidence" value="ECO:0007669"/>
    <property type="project" value="UniProtKB-EC"/>
</dbReference>
<keyword evidence="1" id="KW-0547">Nucleotide-binding</keyword>
<evidence type="ECO:0000313" key="12">
    <source>
        <dbReference type="EMBL" id="QEH34613.1"/>
    </source>
</evidence>
<keyword evidence="4 12" id="KW-0347">Helicase</keyword>
<name>A0A5B9W225_9BACT</name>
<evidence type="ECO:0000256" key="5">
    <source>
        <dbReference type="ARBA" id="ARBA00022840"/>
    </source>
</evidence>
<dbReference type="PIRSF" id="PIRSF037307">
    <property type="entry name" value="Lhr-like_helic_prd"/>
    <property type="match status" value="1"/>
</dbReference>
<evidence type="ECO:0000256" key="8">
    <source>
        <dbReference type="ARBA" id="ARBA00023235"/>
    </source>
</evidence>
<keyword evidence="2" id="KW-0227">DNA damage</keyword>
<dbReference type="GO" id="GO:0003677">
    <property type="term" value="F:DNA binding"/>
    <property type="evidence" value="ECO:0007669"/>
    <property type="project" value="UniProtKB-KW"/>
</dbReference>
<accession>A0A5B9W225</accession>
<dbReference type="InterPro" id="IPR027417">
    <property type="entry name" value="P-loop_NTPase"/>
</dbReference>